<dbReference type="InterPro" id="IPR035994">
    <property type="entry name" value="Nucleoside_phosphorylase_sf"/>
</dbReference>
<dbReference type="EMBL" id="JAMXWF010000056">
    <property type="protein sequence ID" value="MDQ6413321.1"/>
    <property type="molecule type" value="Genomic_DNA"/>
</dbReference>
<proteinExistence type="predicted"/>
<dbReference type="PANTHER" id="PTHR46832:SF1">
    <property type="entry name" value="5'-METHYLTHIOADENOSINE_S-ADENOSYLHOMOCYSTEINE NUCLEOSIDASE"/>
    <property type="match status" value="1"/>
</dbReference>
<evidence type="ECO:0000313" key="3">
    <source>
        <dbReference type="EMBL" id="MDQ6413321.1"/>
    </source>
</evidence>
<dbReference type="Gene3D" id="3.40.50.1580">
    <property type="entry name" value="Nucleoside phosphorylase domain"/>
    <property type="match status" value="1"/>
</dbReference>
<name>A0AAP5BM17_9BURK</name>
<dbReference type="Proteomes" id="UP001242288">
    <property type="component" value="Unassembled WGS sequence"/>
</dbReference>
<dbReference type="PANTHER" id="PTHR46832">
    <property type="entry name" value="5'-METHYLTHIOADENOSINE/S-ADENOSYLHOMOCYSTEINE NUCLEOSIDASE"/>
    <property type="match status" value="1"/>
</dbReference>
<dbReference type="GO" id="GO:0008930">
    <property type="term" value="F:methylthioadenosine nucleosidase activity"/>
    <property type="evidence" value="ECO:0007669"/>
    <property type="project" value="TreeGrafter"/>
</dbReference>
<gene>
    <name evidence="3" type="ORF">NIE36_40045</name>
    <name evidence="2" type="ORF">OSB80_40140</name>
</gene>
<dbReference type="SUPFAM" id="SSF53167">
    <property type="entry name" value="Purine and uridine phosphorylases"/>
    <property type="match status" value="1"/>
</dbReference>
<sequence length="579" mass="64232">MRAPGSIETATKLDRLFLHFFDTHFIADKGRAAESTAFVREMRLATRIAVACAHTVFVPAASYYESPLCRQILGELEDLLSFGHIALSGSAVNIEEYVRERQDEDFYRKGSLQHEWYRAEHASTAELTYMQRQRSATRDVTEHWKQGVADDSLMRKLRDAMEAPLAGLEARLERVPQELGSLAFVPEHVYEILDLNNPSDMVASRIRSVINEGYFKSYVDDLQAGVMIDLRQLASPFAIPSRNPDLSYIKMLRFMQAQDRVAKLLECSPSDLVRIGNEPEWLAATQLAMSDHRAAGSAAVSDPSPSTSFPMFNMNDISPVSPAPEAPPKTTVLCVAAAAVELEVVRLRLTKEFGPEKMVFLDQHRTHFGLRFTDPRTGVAWYLVGQAFQGAVDAGVLSTHLSHLLHPSVALMVGMCMGLPGKGLSPGTVVVPNEVYGFDHRRLTEDGERFRPHGGETDNGLYAVARLLSERQTDYAVVADKGLASASTKIENASTELVTSIGQTFPDVVAFDMEGYGFYRALKRTHCLWIKAVADNGEHQGDTPEAREEKKKTQSTVTEHAIDFALQVTFAWSQAEPAH</sequence>
<organism evidence="3 5">
    <name type="scientific">Paraburkholderia madseniana</name>
    <dbReference type="NCBI Taxonomy" id="2599607"/>
    <lineage>
        <taxon>Bacteria</taxon>
        <taxon>Pseudomonadati</taxon>
        <taxon>Pseudomonadota</taxon>
        <taxon>Betaproteobacteria</taxon>
        <taxon>Burkholderiales</taxon>
        <taxon>Burkholderiaceae</taxon>
        <taxon>Paraburkholderia</taxon>
    </lineage>
</organism>
<dbReference type="GO" id="GO:0008782">
    <property type="term" value="F:adenosylhomocysteine nucleosidase activity"/>
    <property type="evidence" value="ECO:0007669"/>
    <property type="project" value="TreeGrafter"/>
</dbReference>
<dbReference type="GO" id="GO:0019284">
    <property type="term" value="P:L-methionine salvage from S-adenosylmethionine"/>
    <property type="evidence" value="ECO:0007669"/>
    <property type="project" value="TreeGrafter"/>
</dbReference>
<evidence type="ECO:0000313" key="5">
    <source>
        <dbReference type="Proteomes" id="UP001242288"/>
    </source>
</evidence>
<evidence type="ECO:0000259" key="1">
    <source>
        <dbReference type="Pfam" id="PF01048"/>
    </source>
</evidence>
<protein>
    <recommendedName>
        <fullName evidence="1">Nucleoside phosphorylase domain-containing protein</fullName>
    </recommendedName>
</protein>
<feature type="domain" description="Nucleoside phosphorylase" evidence="1">
    <location>
        <begin position="385"/>
        <end position="566"/>
    </location>
</feature>
<evidence type="ECO:0000313" key="4">
    <source>
        <dbReference type="Proteomes" id="UP001209412"/>
    </source>
</evidence>
<reference evidence="3" key="1">
    <citation type="submission" date="2022-06" db="EMBL/GenBank/DDBJ databases">
        <title>PHB producers.</title>
        <authorList>
            <person name="Besaury L."/>
        </authorList>
    </citation>
    <scope>NUCLEOTIDE SEQUENCE</scope>
    <source>
        <strain evidence="3 4">SEWS6</strain>
    </source>
</reference>
<keyword evidence="4" id="KW-1185">Reference proteome</keyword>
<accession>A0AAP5BM17</accession>
<dbReference type="Proteomes" id="UP001209412">
    <property type="component" value="Unassembled WGS sequence"/>
</dbReference>
<dbReference type="AlphaFoldDB" id="A0AAP5BM17"/>
<dbReference type="GO" id="GO:0005829">
    <property type="term" value="C:cytosol"/>
    <property type="evidence" value="ECO:0007669"/>
    <property type="project" value="TreeGrafter"/>
</dbReference>
<dbReference type="InterPro" id="IPR000845">
    <property type="entry name" value="Nucleoside_phosphorylase_d"/>
</dbReference>
<comment type="caution">
    <text evidence="3">The sequence shown here is derived from an EMBL/GenBank/DDBJ whole genome shotgun (WGS) entry which is preliminary data.</text>
</comment>
<dbReference type="EMBL" id="JAPKHW010000056">
    <property type="protein sequence ID" value="MCX4151508.1"/>
    <property type="molecule type" value="Genomic_DNA"/>
</dbReference>
<dbReference type="GO" id="GO:0009116">
    <property type="term" value="P:nucleoside metabolic process"/>
    <property type="evidence" value="ECO:0007669"/>
    <property type="project" value="InterPro"/>
</dbReference>
<evidence type="ECO:0000313" key="2">
    <source>
        <dbReference type="EMBL" id="MCX4151508.1"/>
    </source>
</evidence>
<dbReference type="RefSeq" id="WP_266261732.1">
    <property type="nucleotide sequence ID" value="NZ_JAMXWF010000056.1"/>
</dbReference>
<dbReference type="Pfam" id="PF01048">
    <property type="entry name" value="PNP_UDP_1"/>
    <property type="match status" value="1"/>
</dbReference>